<dbReference type="EMBL" id="CP050831">
    <property type="protein sequence ID" value="QIU93448.1"/>
    <property type="molecule type" value="Genomic_DNA"/>
</dbReference>
<evidence type="ECO:0000313" key="4">
    <source>
        <dbReference type="EMBL" id="QIU93448.1"/>
    </source>
</evidence>
<accession>A0A6H0KLJ9</accession>
<organism evidence="4 5">
    <name type="scientific">Bacteroides faecium</name>
    <dbReference type="NCBI Taxonomy" id="2715212"/>
    <lineage>
        <taxon>Bacteria</taxon>
        <taxon>Pseudomonadati</taxon>
        <taxon>Bacteroidota</taxon>
        <taxon>Bacteroidia</taxon>
        <taxon>Bacteroidales</taxon>
        <taxon>Bacteroidaceae</taxon>
        <taxon>Bacteroides</taxon>
    </lineage>
</organism>
<feature type="domain" description="TonB-dependent receptor plug" evidence="3">
    <location>
        <begin position="119"/>
        <end position="227"/>
    </location>
</feature>
<sequence length="1026" mass="114749">MKKNIYILLACFLLNLPNTIKAQDTTFKITGAVTSKGESLPGVNIYIKNKPGAGVVTNIDGQYQIKAQITDVLVFSFIGYKTKEKLITKKINRLDVGLEEETGKIDEVEIVAYGKQRKVSVVGAISSIKVADLKSAPVTSLSNAIAGRMAGIIGVQQSGEPGSDVSEFWIRGISTFGAKATALFLIDGVERTQEDFNNLLPEDIESFSILKDASATAVYGARGANGVVLITTKRGQEGKMTISANVKTMVEYLPKLPEYLGAYDYAKLANEAKLVRGEVPLYDNKMFEVIKYHLDDNFYPDINWQDEILKKATFGWQANMNISGGGSIARYFMSLNYRSNDAAYKESNINKYNTNVKRHQYSFRSNIDVNVTKSTIVSLNLATTIIDMNRPGIGTTKQIWEAQANMNPLNVPKVYTNGKFPAYGTESGKPQTSPYVLLNETGYISEYSNTLQSTLRLNQDLGMITKGLSIEASVSFDSSNFHNGERKKMPELHQAKEYNSKGELITQKISEAEPIKYTTSSGGTRRIYIEGRLHYERMFGWHRIGGLLLYNQSSYNTTSATTEISSIPVRTQGIAGRITYSYKDIYLSEFNFGYNGTGNFPKGQRFGFFPSLALGWVVSNYEAVKTKLPFLSLMKIRYSFGLVGNDELDQRFPFLTYVGTTPGYNFGDRGENAQGGIGITTQGSEGLQWEKAVKHNIGLDLTIFDKISVELDFFHDTRSRIFMKRTQLPDIMGIPSTPYGNVGKMKNYGWDGTLSYQDKIGKDFSYEIRGNFTITKNKIVDYDEPNYKYSYLAKKGKSLNMTYGYIALGYFRDEEDIKNSPQQWGNVMPGDIKYKDVNGDNVLTKEDIVPIGNSNIPRIQYGFAGNFSYKNWDLGIFFRGSGGADFFYGGQAYFPFKNGETGNILTMVNDPSNRWIPASYSGDKSTENPNARFPRLSYGNNNNNFVESTHWLGNSSFLRLKTVEIGYTVPGNILKYIYMKGLRISLIADNLHVWDKVKIWDPEQASSNGSAYPLTRSFTLNLQASF</sequence>
<reference evidence="4 5" key="1">
    <citation type="submission" date="2020-03" db="EMBL/GenBank/DDBJ databases">
        <title>Genomic analysis of Bacteroides faecium CBA7301.</title>
        <authorList>
            <person name="Kim J."/>
            <person name="Roh S.W."/>
        </authorList>
    </citation>
    <scope>NUCLEOTIDE SEQUENCE [LARGE SCALE GENOMIC DNA]</scope>
    <source>
        <strain evidence="4 5">CBA7301</strain>
    </source>
</reference>
<dbReference type="NCBIfam" id="TIGR04057">
    <property type="entry name" value="SusC_RagA_signa"/>
    <property type="match status" value="1"/>
</dbReference>
<dbReference type="KEGG" id="bfc:BacF7301_04440"/>
<keyword evidence="4" id="KW-0675">Receptor</keyword>
<dbReference type="Pfam" id="PF13715">
    <property type="entry name" value="CarbopepD_reg_2"/>
    <property type="match status" value="1"/>
</dbReference>
<evidence type="ECO:0000256" key="1">
    <source>
        <dbReference type="PROSITE-ProRule" id="PRU01360"/>
    </source>
</evidence>
<dbReference type="InterPro" id="IPR023996">
    <property type="entry name" value="TonB-dep_OMP_SusC/RagA"/>
</dbReference>
<keyword evidence="5" id="KW-1185">Reference proteome</keyword>
<keyword evidence="1" id="KW-0812">Transmembrane</keyword>
<feature type="signal peptide" evidence="2">
    <location>
        <begin position="1"/>
        <end position="22"/>
    </location>
</feature>
<dbReference type="InterPro" id="IPR008969">
    <property type="entry name" value="CarboxyPept-like_regulatory"/>
</dbReference>
<dbReference type="AlphaFoldDB" id="A0A6H0KLJ9"/>
<dbReference type="Proteomes" id="UP000501780">
    <property type="component" value="Chromosome"/>
</dbReference>
<evidence type="ECO:0000256" key="2">
    <source>
        <dbReference type="SAM" id="SignalP"/>
    </source>
</evidence>
<keyword evidence="1" id="KW-0998">Cell outer membrane</keyword>
<dbReference type="InterPro" id="IPR037066">
    <property type="entry name" value="Plug_dom_sf"/>
</dbReference>
<gene>
    <name evidence="4" type="ORF">BacF7301_04440</name>
</gene>
<keyword evidence="1" id="KW-0813">Transport</keyword>
<evidence type="ECO:0000313" key="5">
    <source>
        <dbReference type="Proteomes" id="UP000501780"/>
    </source>
</evidence>
<protein>
    <submittedName>
        <fullName evidence="4">TonB-dependent receptor</fullName>
    </submittedName>
</protein>
<dbReference type="Gene3D" id="2.170.130.10">
    <property type="entry name" value="TonB-dependent receptor, plug domain"/>
    <property type="match status" value="1"/>
</dbReference>
<proteinExistence type="inferred from homology"/>
<keyword evidence="1" id="KW-0472">Membrane</keyword>
<keyword evidence="1" id="KW-1134">Transmembrane beta strand</keyword>
<dbReference type="PROSITE" id="PS52016">
    <property type="entry name" value="TONB_DEPENDENT_REC_3"/>
    <property type="match status" value="1"/>
</dbReference>
<dbReference type="InterPro" id="IPR023997">
    <property type="entry name" value="TonB-dep_OMP_SusC/RagA_CS"/>
</dbReference>
<dbReference type="RefSeq" id="WP_167960603.1">
    <property type="nucleotide sequence ID" value="NZ_CP050831.1"/>
</dbReference>
<comment type="similarity">
    <text evidence="1">Belongs to the TonB-dependent receptor family.</text>
</comment>
<dbReference type="SUPFAM" id="SSF56935">
    <property type="entry name" value="Porins"/>
    <property type="match status" value="1"/>
</dbReference>
<evidence type="ECO:0000259" key="3">
    <source>
        <dbReference type="Pfam" id="PF07715"/>
    </source>
</evidence>
<comment type="subcellular location">
    <subcellularLocation>
        <location evidence="1">Cell outer membrane</location>
        <topology evidence="1">Multi-pass membrane protein</topology>
    </subcellularLocation>
</comment>
<dbReference type="SUPFAM" id="SSF49464">
    <property type="entry name" value="Carboxypeptidase regulatory domain-like"/>
    <property type="match status" value="1"/>
</dbReference>
<dbReference type="Pfam" id="PF07715">
    <property type="entry name" value="Plug"/>
    <property type="match status" value="1"/>
</dbReference>
<dbReference type="GO" id="GO:0009279">
    <property type="term" value="C:cell outer membrane"/>
    <property type="evidence" value="ECO:0007669"/>
    <property type="project" value="UniProtKB-SubCell"/>
</dbReference>
<dbReference type="NCBIfam" id="TIGR04056">
    <property type="entry name" value="OMP_RagA_SusC"/>
    <property type="match status" value="1"/>
</dbReference>
<dbReference type="InterPro" id="IPR039426">
    <property type="entry name" value="TonB-dep_rcpt-like"/>
</dbReference>
<keyword evidence="2" id="KW-0732">Signal</keyword>
<feature type="chain" id="PRO_5026205591" evidence="2">
    <location>
        <begin position="23"/>
        <end position="1026"/>
    </location>
</feature>
<dbReference type="FunFam" id="2.170.130.10:FF:000003">
    <property type="entry name" value="SusC/RagA family TonB-linked outer membrane protein"/>
    <property type="match status" value="1"/>
</dbReference>
<dbReference type="InterPro" id="IPR012910">
    <property type="entry name" value="Plug_dom"/>
</dbReference>
<name>A0A6H0KLJ9_9BACE</name>